<evidence type="ECO:0000313" key="5">
    <source>
        <dbReference type="Proteomes" id="UP000886749"/>
    </source>
</evidence>
<dbReference type="SUPFAM" id="SSF52218">
    <property type="entry name" value="Flavoproteins"/>
    <property type="match status" value="1"/>
</dbReference>
<dbReference type="InterPro" id="IPR005025">
    <property type="entry name" value="FMN_Rdtase-like_dom"/>
</dbReference>
<keyword evidence="1" id="KW-0285">Flavoprotein</keyword>
<dbReference type="PANTHER" id="PTHR43278">
    <property type="entry name" value="NAD(P)H-DEPENDENT FMN-CONTAINING OXIDOREDUCTASE YWQN-RELATED"/>
    <property type="match status" value="1"/>
</dbReference>
<dbReference type="InterPro" id="IPR051796">
    <property type="entry name" value="ISF_SsuE-like"/>
</dbReference>
<reference evidence="4" key="2">
    <citation type="journal article" date="2021" name="PeerJ">
        <title>Extensive microbial diversity within the chicken gut microbiome revealed by metagenomics and culture.</title>
        <authorList>
            <person name="Gilroy R."/>
            <person name="Ravi A."/>
            <person name="Getino M."/>
            <person name="Pursley I."/>
            <person name="Horton D.L."/>
            <person name="Alikhan N.F."/>
            <person name="Baker D."/>
            <person name="Gharbi K."/>
            <person name="Hall N."/>
            <person name="Watson M."/>
            <person name="Adriaenssens E.M."/>
            <person name="Foster-Nyarko E."/>
            <person name="Jarju S."/>
            <person name="Secka A."/>
            <person name="Antonio M."/>
            <person name="Oren A."/>
            <person name="Chaudhuri R.R."/>
            <person name="La Ragione R."/>
            <person name="Hildebrand F."/>
            <person name="Pallen M.J."/>
        </authorList>
    </citation>
    <scope>NUCLEOTIDE SEQUENCE</scope>
    <source>
        <strain evidence="4">CHK184-25365</strain>
    </source>
</reference>
<protein>
    <submittedName>
        <fullName evidence="4">Flavodoxin family protein</fullName>
    </submittedName>
</protein>
<gene>
    <name evidence="4" type="ORF">IAB36_04005</name>
</gene>
<dbReference type="PANTHER" id="PTHR43278:SF2">
    <property type="entry name" value="IRON-SULFUR FLAVOPROTEIN"/>
    <property type="match status" value="1"/>
</dbReference>
<dbReference type="GO" id="GO:0016491">
    <property type="term" value="F:oxidoreductase activity"/>
    <property type="evidence" value="ECO:0007669"/>
    <property type="project" value="InterPro"/>
</dbReference>
<name>A0A9D1AIZ4_9FIRM</name>
<reference evidence="4" key="1">
    <citation type="submission" date="2020-10" db="EMBL/GenBank/DDBJ databases">
        <authorList>
            <person name="Gilroy R."/>
        </authorList>
    </citation>
    <scope>NUCLEOTIDE SEQUENCE</scope>
    <source>
        <strain evidence="4">CHK184-25365</strain>
    </source>
</reference>
<dbReference type="Pfam" id="PF03358">
    <property type="entry name" value="FMN_red"/>
    <property type="match status" value="1"/>
</dbReference>
<evidence type="ECO:0000259" key="3">
    <source>
        <dbReference type="Pfam" id="PF03358"/>
    </source>
</evidence>
<proteinExistence type="predicted"/>
<sequence length="182" mass="19619">MKTLLAVLGSTRPGSVSHQVANQVIAGAKSAGYQVVEYHINELDFKGCLGCGACRKMGRDCIQKDGLTPVLSALHQADALLVSAPNYYSQVSGQMIAFLNRLYCMTNADHTNRLPAGKKLITVFSQGAPEGYPKYQPTYAWYNQCLTSKGLELAGTINVGGNSDLSPEGELMQRAYRLGAEL</sequence>
<evidence type="ECO:0000256" key="2">
    <source>
        <dbReference type="ARBA" id="ARBA00022643"/>
    </source>
</evidence>
<accession>A0A9D1AIZ4</accession>
<feature type="domain" description="NADPH-dependent FMN reductase-like" evidence="3">
    <location>
        <begin position="4"/>
        <end position="112"/>
    </location>
</feature>
<dbReference type="AlphaFoldDB" id="A0A9D1AIZ4"/>
<evidence type="ECO:0000256" key="1">
    <source>
        <dbReference type="ARBA" id="ARBA00022630"/>
    </source>
</evidence>
<keyword evidence="2" id="KW-0288">FMN</keyword>
<comment type="caution">
    <text evidence="4">The sequence shown here is derived from an EMBL/GenBank/DDBJ whole genome shotgun (WGS) entry which is preliminary data.</text>
</comment>
<dbReference type="EMBL" id="DVGY01000087">
    <property type="protein sequence ID" value="HIR40975.1"/>
    <property type="molecule type" value="Genomic_DNA"/>
</dbReference>
<organism evidence="4 5">
    <name type="scientific">Candidatus Egerieicola pullicola</name>
    <dbReference type="NCBI Taxonomy" id="2840775"/>
    <lineage>
        <taxon>Bacteria</taxon>
        <taxon>Bacillati</taxon>
        <taxon>Bacillota</taxon>
        <taxon>Clostridia</taxon>
        <taxon>Eubacteriales</taxon>
        <taxon>Oscillospiraceae</taxon>
        <taxon>Oscillospiraceae incertae sedis</taxon>
        <taxon>Candidatus Egerieicola</taxon>
    </lineage>
</organism>
<dbReference type="Proteomes" id="UP000886749">
    <property type="component" value="Unassembled WGS sequence"/>
</dbReference>
<dbReference type="Gene3D" id="3.40.50.360">
    <property type="match status" value="1"/>
</dbReference>
<dbReference type="InterPro" id="IPR029039">
    <property type="entry name" value="Flavoprotein-like_sf"/>
</dbReference>
<evidence type="ECO:0000313" key="4">
    <source>
        <dbReference type="EMBL" id="HIR40975.1"/>
    </source>
</evidence>